<proteinExistence type="predicted"/>
<accession>A0A178IBL6</accession>
<evidence type="ECO:0000313" key="2">
    <source>
        <dbReference type="EMBL" id="OAM87370.1"/>
    </source>
</evidence>
<feature type="compositionally biased region" description="Low complexity" evidence="1">
    <location>
        <begin position="63"/>
        <end position="93"/>
    </location>
</feature>
<gene>
    <name evidence="2" type="ORF">AW736_23480</name>
</gene>
<evidence type="ECO:0000256" key="1">
    <source>
        <dbReference type="SAM" id="MobiDB-lite"/>
    </source>
</evidence>
<dbReference type="SUPFAM" id="SSF56935">
    <property type="entry name" value="Porins"/>
    <property type="match status" value="1"/>
</dbReference>
<dbReference type="Proteomes" id="UP000078486">
    <property type="component" value="Unassembled WGS sequence"/>
</dbReference>
<comment type="caution">
    <text evidence="2">The sequence shown here is derived from an EMBL/GenBank/DDBJ whole genome shotgun (WGS) entry which is preliminary data.</text>
</comment>
<dbReference type="Gene3D" id="2.170.130.10">
    <property type="entry name" value="TonB-dependent receptor, plug domain"/>
    <property type="match status" value="1"/>
</dbReference>
<dbReference type="RefSeq" id="WP_068772743.1">
    <property type="nucleotide sequence ID" value="NZ_CP109796.1"/>
</dbReference>
<sequence length="99" mass="10498">MLPEIRVSTTQDKGYLAANSVSATRISTPIKDLPFAVSAFTEQFIEDVGAHDLWDIVQFAPSVTSPAASSPPAMRSITSAASTNRRSTTASRAKPTSTL</sequence>
<reference evidence="2 3" key="1">
    <citation type="submission" date="2016-01" db="EMBL/GenBank/DDBJ databases">
        <title>High potential of lignocellulose degradation of a new Verrucomicrobia species.</title>
        <authorList>
            <person name="Wang Y."/>
            <person name="Shi Y."/>
            <person name="Qiu Z."/>
            <person name="Liu S."/>
            <person name="Yang H."/>
        </authorList>
    </citation>
    <scope>NUCLEOTIDE SEQUENCE [LARGE SCALE GENOMIC DNA]</scope>
    <source>
        <strain evidence="2 3">TSB47</strain>
    </source>
</reference>
<organism evidence="2 3">
    <name type="scientific">Termitidicoccus mucosus</name>
    <dbReference type="NCBI Taxonomy" id="1184151"/>
    <lineage>
        <taxon>Bacteria</taxon>
        <taxon>Pseudomonadati</taxon>
        <taxon>Verrucomicrobiota</taxon>
        <taxon>Opitutia</taxon>
        <taxon>Opitutales</taxon>
        <taxon>Opitutaceae</taxon>
        <taxon>Termitidicoccus</taxon>
    </lineage>
</organism>
<feature type="region of interest" description="Disordered" evidence="1">
    <location>
        <begin position="63"/>
        <end position="99"/>
    </location>
</feature>
<name>A0A178IBL6_9BACT</name>
<dbReference type="EMBL" id="LRRQ01000174">
    <property type="protein sequence ID" value="OAM87370.1"/>
    <property type="molecule type" value="Genomic_DNA"/>
</dbReference>
<dbReference type="AlphaFoldDB" id="A0A178IBL6"/>
<keyword evidence="3" id="KW-1185">Reference proteome</keyword>
<dbReference type="InterPro" id="IPR037066">
    <property type="entry name" value="Plug_dom_sf"/>
</dbReference>
<evidence type="ECO:0000313" key="3">
    <source>
        <dbReference type="Proteomes" id="UP000078486"/>
    </source>
</evidence>
<protein>
    <submittedName>
        <fullName evidence="2">Uncharacterized protein</fullName>
    </submittedName>
</protein>